<evidence type="ECO:0000256" key="1">
    <source>
        <dbReference type="SAM" id="MobiDB-lite"/>
    </source>
</evidence>
<organism evidence="2 3">
    <name type="scientific">Rangifer tarandus platyrhynchus</name>
    <name type="common">Svalbard reindeer</name>
    <dbReference type="NCBI Taxonomy" id="3082113"/>
    <lineage>
        <taxon>Eukaryota</taxon>
        <taxon>Metazoa</taxon>
        <taxon>Chordata</taxon>
        <taxon>Craniata</taxon>
        <taxon>Vertebrata</taxon>
        <taxon>Euteleostomi</taxon>
        <taxon>Mammalia</taxon>
        <taxon>Eutheria</taxon>
        <taxon>Laurasiatheria</taxon>
        <taxon>Artiodactyla</taxon>
        <taxon>Ruminantia</taxon>
        <taxon>Pecora</taxon>
        <taxon>Cervidae</taxon>
        <taxon>Odocoileinae</taxon>
        <taxon>Rangifer</taxon>
    </lineage>
</organism>
<accession>A0ABN8ZZS9</accession>
<gene>
    <name evidence="2" type="ORF">MRATA1EN1_LOCUS28437</name>
</gene>
<reference evidence="2" key="1">
    <citation type="submission" date="2023-04" db="EMBL/GenBank/DDBJ databases">
        <authorList>
            <consortium name="ELIXIR-Norway"/>
        </authorList>
    </citation>
    <scope>NUCLEOTIDE SEQUENCE [LARGE SCALE GENOMIC DNA]</scope>
</reference>
<dbReference type="Proteomes" id="UP001176941">
    <property type="component" value="Chromosome 9"/>
</dbReference>
<sequence>MGCPPEGSDTPLTATEKLSLLRERTQDHGLPVGTQGVEGLVTSLVVTSAWRILPAHLDPESLPSRKSPEHEGSGLNYRTETLKKGEAREASHTLQEPPP</sequence>
<evidence type="ECO:0000313" key="3">
    <source>
        <dbReference type="Proteomes" id="UP001176941"/>
    </source>
</evidence>
<feature type="compositionally biased region" description="Basic and acidic residues" evidence="1">
    <location>
        <begin position="80"/>
        <end position="91"/>
    </location>
</feature>
<evidence type="ECO:0000313" key="2">
    <source>
        <dbReference type="EMBL" id="CAI9179475.1"/>
    </source>
</evidence>
<protein>
    <submittedName>
        <fullName evidence="2">Uncharacterized protein</fullName>
    </submittedName>
</protein>
<feature type="region of interest" description="Disordered" evidence="1">
    <location>
        <begin position="56"/>
        <end position="99"/>
    </location>
</feature>
<proteinExistence type="predicted"/>
<name>A0ABN8ZZS9_RANTA</name>
<keyword evidence="3" id="KW-1185">Reference proteome</keyword>
<dbReference type="EMBL" id="OX459945">
    <property type="protein sequence ID" value="CAI9179475.1"/>
    <property type="molecule type" value="Genomic_DNA"/>
</dbReference>